<accession>A0A9W2YWC6</accession>
<organism evidence="7 8">
    <name type="scientific">Biomphalaria glabrata</name>
    <name type="common">Bloodfluke planorb</name>
    <name type="synonym">Freshwater snail</name>
    <dbReference type="NCBI Taxonomy" id="6526"/>
    <lineage>
        <taxon>Eukaryota</taxon>
        <taxon>Metazoa</taxon>
        <taxon>Spiralia</taxon>
        <taxon>Lophotrochozoa</taxon>
        <taxon>Mollusca</taxon>
        <taxon>Gastropoda</taxon>
        <taxon>Heterobranchia</taxon>
        <taxon>Euthyneura</taxon>
        <taxon>Panpulmonata</taxon>
        <taxon>Hygrophila</taxon>
        <taxon>Lymnaeoidea</taxon>
        <taxon>Planorbidae</taxon>
        <taxon>Biomphalaria</taxon>
    </lineage>
</organism>
<dbReference type="RefSeq" id="XP_055867056.1">
    <property type="nucleotide sequence ID" value="XM_056011081.1"/>
</dbReference>
<evidence type="ECO:0000256" key="2">
    <source>
        <dbReference type="ARBA" id="ARBA00010970"/>
    </source>
</evidence>
<evidence type="ECO:0000256" key="4">
    <source>
        <dbReference type="ARBA" id="ARBA00022989"/>
    </source>
</evidence>
<protein>
    <submittedName>
        <fullName evidence="8">Etoposide-induced protein 2.4 homolog isoform X1</fullName>
    </submittedName>
</protein>
<proteinExistence type="inferred from homology"/>
<feature type="transmembrane region" description="Helical" evidence="6">
    <location>
        <begin position="236"/>
        <end position="253"/>
    </location>
</feature>
<dbReference type="GO" id="GO:0005783">
    <property type="term" value="C:endoplasmic reticulum"/>
    <property type="evidence" value="ECO:0007669"/>
    <property type="project" value="TreeGrafter"/>
</dbReference>
<feature type="transmembrane region" description="Helical" evidence="6">
    <location>
        <begin position="79"/>
        <end position="97"/>
    </location>
</feature>
<comment type="similarity">
    <text evidence="2">Belongs to the EI24 family.</text>
</comment>
<dbReference type="AlphaFoldDB" id="A0A9W2YWC6"/>
<dbReference type="InterPro" id="IPR059112">
    <property type="entry name" value="CysZ/EI24"/>
</dbReference>
<evidence type="ECO:0000256" key="5">
    <source>
        <dbReference type="ARBA" id="ARBA00023136"/>
    </source>
</evidence>
<gene>
    <name evidence="8" type="primary">LOC106051017</name>
</gene>
<evidence type="ECO:0000256" key="3">
    <source>
        <dbReference type="ARBA" id="ARBA00022692"/>
    </source>
</evidence>
<evidence type="ECO:0000313" key="8">
    <source>
        <dbReference type="RefSeq" id="XP_055867056.1"/>
    </source>
</evidence>
<dbReference type="Proteomes" id="UP001165740">
    <property type="component" value="Chromosome 14"/>
</dbReference>
<comment type="subcellular location">
    <subcellularLocation>
        <location evidence="1">Membrane</location>
        <topology evidence="1">Multi-pass membrane protein</topology>
    </subcellularLocation>
</comment>
<keyword evidence="5 6" id="KW-0472">Membrane</keyword>
<evidence type="ECO:0000313" key="7">
    <source>
        <dbReference type="Proteomes" id="UP001165740"/>
    </source>
</evidence>
<feature type="transmembrane region" description="Helical" evidence="6">
    <location>
        <begin position="175"/>
        <end position="196"/>
    </location>
</feature>
<dbReference type="PANTHER" id="PTHR21389">
    <property type="entry name" value="P53 INDUCED PROTEIN"/>
    <property type="match status" value="1"/>
</dbReference>
<dbReference type="OrthoDB" id="266518at2759"/>
<keyword evidence="3 6" id="KW-0812">Transmembrane</keyword>
<dbReference type="GeneID" id="106051017"/>
<dbReference type="OMA" id="TVMQQRR"/>
<keyword evidence="4 6" id="KW-1133">Transmembrane helix</keyword>
<keyword evidence="7" id="KW-1185">Reference proteome</keyword>
<reference evidence="8" key="1">
    <citation type="submission" date="2025-08" db="UniProtKB">
        <authorList>
            <consortium name="RefSeq"/>
        </authorList>
    </citation>
    <scope>IDENTIFICATION</scope>
</reference>
<sequence>MSNDDLEKMILSVLQIFIWDIIFGVKDSLSGWWVALKCWRDEARLISNRPSPPKRFSEIAKKRNEQLKKQEPEGTMKDIIWNTVTTAGVALLITFLIQSGCSYIGSFFGDSFASSFAISEYILHFLWWFPSMAVIKLTSIINNNEVADKVFAFKYGKPKSTSIGTNISEFIFSSIYQFIFIIQASIVCAMIPWAWLAGLFEWLHYSLFYALYAFEYKWALLGIPGYTRVAHLENNWPYYLAFGLPIHLAVGYWESLYTRTMAFTLIFPFSILGATAAGPPRELFLFPLHLMFPAVYVTNEMYKLFGRTSSSSKVPKSS</sequence>
<evidence type="ECO:0000256" key="1">
    <source>
        <dbReference type="ARBA" id="ARBA00004141"/>
    </source>
</evidence>
<dbReference type="PANTHER" id="PTHR21389:SF0">
    <property type="entry name" value="ETOPOSIDE-INDUCED PROTEIN 2.4 HOMOLOG"/>
    <property type="match status" value="1"/>
</dbReference>
<dbReference type="Pfam" id="PF07264">
    <property type="entry name" value="EI24"/>
    <property type="match status" value="1"/>
</dbReference>
<dbReference type="GO" id="GO:0016020">
    <property type="term" value="C:membrane"/>
    <property type="evidence" value="ECO:0007669"/>
    <property type="project" value="UniProtKB-SubCell"/>
</dbReference>
<dbReference type="GO" id="GO:0016236">
    <property type="term" value="P:macroautophagy"/>
    <property type="evidence" value="ECO:0007669"/>
    <property type="project" value="TreeGrafter"/>
</dbReference>
<name>A0A9W2YWC6_BIOGL</name>
<evidence type="ECO:0000256" key="6">
    <source>
        <dbReference type="SAM" id="Phobius"/>
    </source>
</evidence>